<gene>
    <name evidence="1" type="ORF">QAD02_021958</name>
</gene>
<reference evidence="1" key="1">
    <citation type="submission" date="2023-04" db="EMBL/GenBank/DDBJ databases">
        <title>A chromosome-level genome assembly of the parasitoid wasp Eretmocerus hayati.</title>
        <authorList>
            <person name="Zhong Y."/>
            <person name="Liu S."/>
            <person name="Liu Y."/>
        </authorList>
    </citation>
    <scope>NUCLEOTIDE SEQUENCE</scope>
    <source>
        <strain evidence="1">ZJU_SS_LIU_2023</strain>
    </source>
</reference>
<organism evidence="1 2">
    <name type="scientific">Eretmocerus hayati</name>
    <dbReference type="NCBI Taxonomy" id="131215"/>
    <lineage>
        <taxon>Eukaryota</taxon>
        <taxon>Metazoa</taxon>
        <taxon>Ecdysozoa</taxon>
        <taxon>Arthropoda</taxon>
        <taxon>Hexapoda</taxon>
        <taxon>Insecta</taxon>
        <taxon>Pterygota</taxon>
        <taxon>Neoptera</taxon>
        <taxon>Endopterygota</taxon>
        <taxon>Hymenoptera</taxon>
        <taxon>Apocrita</taxon>
        <taxon>Proctotrupomorpha</taxon>
        <taxon>Chalcidoidea</taxon>
        <taxon>Aphelinidae</taxon>
        <taxon>Aphelininae</taxon>
        <taxon>Eretmocerus</taxon>
    </lineage>
</organism>
<comment type="caution">
    <text evidence="1">The sequence shown here is derived from an EMBL/GenBank/DDBJ whole genome shotgun (WGS) entry which is preliminary data.</text>
</comment>
<protein>
    <submittedName>
        <fullName evidence="1">Uncharacterized protein</fullName>
    </submittedName>
</protein>
<dbReference type="EMBL" id="CM056741">
    <property type="protein sequence ID" value="KAJ8686164.1"/>
    <property type="molecule type" value="Genomic_DNA"/>
</dbReference>
<evidence type="ECO:0000313" key="2">
    <source>
        <dbReference type="Proteomes" id="UP001239111"/>
    </source>
</evidence>
<accession>A0ACC2PU65</accession>
<dbReference type="Proteomes" id="UP001239111">
    <property type="component" value="Chromosome 1"/>
</dbReference>
<evidence type="ECO:0000313" key="1">
    <source>
        <dbReference type="EMBL" id="KAJ8686164.1"/>
    </source>
</evidence>
<keyword evidence="2" id="KW-1185">Reference proteome</keyword>
<proteinExistence type="predicted"/>
<sequence>MFSRESRQVGRRLSEPPKNLICGVCGVDVVDGNGILLQGDRVEDHSCFHGYASIKVVRQVIVRVGNGLTQDAPSTNDANLQPFNQNSQGRLQVAVNGLSNQIVNLIPMSQKRLHNSFKNPSLLQLPLSTAVPGNTQQLSGEALTMTSDENDNNVSPHRTYHQISSDGSYDESSSADTYVDQSTMKWSVAQTKLLLSTYSTLKDGLERGQFQTKKMLHRKICEEMKKHGHDVTPDQVQSKLRKLEDNFKKKRDNMGPNQSGAARLDVPFEDELNEAFEKNHAINPTHLLGVDWEYTRKNDSASDPDESEMGFSSAGGRTSKKVDGDGVSKIASNNNEKDGEMEPCSKKKRYSMNIVMSESQRREKYHQDILSRKDQYIRLKSEELNLKMESKKKELEIKQESTKNFVELKKMELALKAQKIKAKYPNFSFDLPE</sequence>
<name>A0ACC2PU65_9HYME</name>